<gene>
    <name evidence="1" type="ORF">AW09_001701</name>
</gene>
<dbReference type="EMBL" id="JDVG02000291">
    <property type="protein sequence ID" value="KFB73062.1"/>
    <property type="molecule type" value="Genomic_DNA"/>
</dbReference>
<protein>
    <submittedName>
        <fullName evidence="1">Uncharacterized protein</fullName>
    </submittedName>
</protein>
<reference evidence="1 2" key="1">
    <citation type="submission" date="2014-02" db="EMBL/GenBank/DDBJ databases">
        <title>Expanding our view of genomic diversity in Candidatus Accumulibacter clades.</title>
        <authorList>
            <person name="Skennerton C.T."/>
            <person name="Barr J.J."/>
            <person name="Slater F.R."/>
            <person name="Bond P.L."/>
            <person name="Tyson G.W."/>
        </authorList>
    </citation>
    <scope>NUCLEOTIDE SEQUENCE [LARGE SCALE GENOMIC DNA]</scope>
    <source>
        <strain evidence="2">BA-91</strain>
    </source>
</reference>
<organism evidence="1 2">
    <name type="scientific">Candidatus Accumulibacter phosphatis</name>
    <dbReference type="NCBI Taxonomy" id="327160"/>
    <lineage>
        <taxon>Bacteria</taxon>
        <taxon>Pseudomonadati</taxon>
        <taxon>Pseudomonadota</taxon>
        <taxon>Betaproteobacteria</taxon>
        <taxon>Candidatus Accumulibacter</taxon>
    </lineage>
</organism>
<proteinExistence type="predicted"/>
<sequence>MTTGDRRSQASRQTARKRRRIVPFPSTAEALMKLVEYLLHALQDQAARRRISPACRPILLLKYSHLEA</sequence>
<evidence type="ECO:0000313" key="2">
    <source>
        <dbReference type="Proteomes" id="UP000020077"/>
    </source>
</evidence>
<name>A0A080LWE4_9PROT</name>
<dbReference type="Proteomes" id="UP000020077">
    <property type="component" value="Unassembled WGS sequence"/>
</dbReference>
<comment type="caution">
    <text evidence="1">The sequence shown here is derived from an EMBL/GenBank/DDBJ whole genome shotgun (WGS) entry which is preliminary data.</text>
</comment>
<evidence type="ECO:0000313" key="1">
    <source>
        <dbReference type="EMBL" id="KFB73062.1"/>
    </source>
</evidence>
<dbReference type="AlphaFoldDB" id="A0A080LWE4"/>
<accession>A0A080LWE4</accession>